<evidence type="ECO:0000313" key="3">
    <source>
        <dbReference type="Proteomes" id="UP000756346"/>
    </source>
</evidence>
<feature type="domain" description="PD-(D/E)XK nuclease-like" evidence="1">
    <location>
        <begin position="96"/>
        <end position="138"/>
    </location>
</feature>
<accession>A0A9P8XX62</accession>
<gene>
    <name evidence="2" type="ORF">B0I36DRAFT_394115</name>
</gene>
<reference evidence="2" key="1">
    <citation type="journal article" date="2021" name="Nat. Commun.">
        <title>Genetic determinants of endophytism in the Arabidopsis root mycobiome.</title>
        <authorList>
            <person name="Mesny F."/>
            <person name="Miyauchi S."/>
            <person name="Thiergart T."/>
            <person name="Pickel B."/>
            <person name="Atanasova L."/>
            <person name="Karlsson M."/>
            <person name="Huettel B."/>
            <person name="Barry K.W."/>
            <person name="Haridas S."/>
            <person name="Chen C."/>
            <person name="Bauer D."/>
            <person name="Andreopoulos W."/>
            <person name="Pangilinan J."/>
            <person name="LaButti K."/>
            <person name="Riley R."/>
            <person name="Lipzen A."/>
            <person name="Clum A."/>
            <person name="Drula E."/>
            <person name="Henrissat B."/>
            <person name="Kohler A."/>
            <person name="Grigoriev I.V."/>
            <person name="Martin F.M."/>
            <person name="Hacquard S."/>
        </authorList>
    </citation>
    <scope>NUCLEOTIDE SEQUENCE</scope>
    <source>
        <strain evidence="2">MPI-CAGE-CH-0230</strain>
    </source>
</reference>
<organism evidence="2 3">
    <name type="scientific">Microdochium trichocladiopsis</name>
    <dbReference type="NCBI Taxonomy" id="1682393"/>
    <lineage>
        <taxon>Eukaryota</taxon>
        <taxon>Fungi</taxon>
        <taxon>Dikarya</taxon>
        <taxon>Ascomycota</taxon>
        <taxon>Pezizomycotina</taxon>
        <taxon>Sordariomycetes</taxon>
        <taxon>Xylariomycetidae</taxon>
        <taxon>Xylariales</taxon>
        <taxon>Microdochiaceae</taxon>
        <taxon>Microdochium</taxon>
    </lineage>
</organism>
<keyword evidence="3" id="KW-1185">Reference proteome</keyword>
<name>A0A9P8XX62_9PEZI</name>
<dbReference type="OrthoDB" id="5244165at2759"/>
<dbReference type="GeneID" id="70191034"/>
<comment type="caution">
    <text evidence="2">The sequence shown here is derived from an EMBL/GenBank/DDBJ whole genome shotgun (WGS) entry which is preliminary data.</text>
</comment>
<dbReference type="InterPro" id="IPR046797">
    <property type="entry name" value="PDDEXK_12"/>
</dbReference>
<dbReference type="EMBL" id="JAGTJQ010000010">
    <property type="protein sequence ID" value="KAH7021546.1"/>
    <property type="molecule type" value="Genomic_DNA"/>
</dbReference>
<evidence type="ECO:0000313" key="2">
    <source>
        <dbReference type="EMBL" id="KAH7021546.1"/>
    </source>
</evidence>
<sequence>MSRSTTTGRSRLRSPVKKISDMSLLDKPCVAMSWSEASRADVLDVDTVLRRDLEEISQSDRPVVPRAIEEDLRSVLGDDFYIPARVFGDLGHDLKKAAREFDTIRDIVKEADRCVTRRCCEAQWNAEVHSRYKSNYCSARYERWRVPTQPSSVNILLISRAGTRRDSWRRIQPPSGR</sequence>
<dbReference type="Proteomes" id="UP000756346">
    <property type="component" value="Unassembled WGS sequence"/>
</dbReference>
<proteinExistence type="predicted"/>
<protein>
    <recommendedName>
        <fullName evidence="1">PD-(D/E)XK nuclease-like domain-containing protein</fullName>
    </recommendedName>
</protein>
<dbReference type="RefSeq" id="XP_046007747.1">
    <property type="nucleotide sequence ID" value="XM_046161488.1"/>
</dbReference>
<dbReference type="Pfam" id="PF20516">
    <property type="entry name" value="PDDEXK_12"/>
    <property type="match status" value="1"/>
</dbReference>
<evidence type="ECO:0000259" key="1">
    <source>
        <dbReference type="Pfam" id="PF20516"/>
    </source>
</evidence>
<dbReference type="AlphaFoldDB" id="A0A9P8XX62"/>